<proteinExistence type="inferred from homology"/>
<evidence type="ECO:0000313" key="4">
    <source>
        <dbReference type="Proteomes" id="UP000694865"/>
    </source>
</evidence>
<dbReference type="InterPro" id="IPR023591">
    <property type="entry name" value="Ribosomal_uS2_flav_dom_sf"/>
</dbReference>
<accession>A0ABM0GQZ0</accession>
<dbReference type="InterPro" id="IPR018130">
    <property type="entry name" value="Ribosomal_uS2_CS"/>
</dbReference>
<dbReference type="Gene3D" id="3.40.50.10490">
    <property type="entry name" value="Glucose-6-phosphate isomerase like protein, domain 1"/>
    <property type="match status" value="1"/>
</dbReference>
<dbReference type="HAMAP" id="MF_00291_B">
    <property type="entry name" value="Ribosomal_uS2_B"/>
    <property type="match status" value="1"/>
</dbReference>
<dbReference type="InterPro" id="IPR005706">
    <property type="entry name" value="Ribosomal_uS2_bac/mit/plastid"/>
</dbReference>
<name>A0ABM0GQZ0_SACKO</name>
<dbReference type="PANTHER" id="PTHR12534:SF0">
    <property type="entry name" value="SMALL RIBOSOMAL SUBUNIT PROTEIN US2M"/>
    <property type="match status" value="1"/>
</dbReference>
<evidence type="ECO:0000256" key="1">
    <source>
        <dbReference type="ARBA" id="ARBA00006242"/>
    </source>
</evidence>
<dbReference type="GeneID" id="100373621"/>
<dbReference type="CDD" id="cd01425">
    <property type="entry name" value="RPS2"/>
    <property type="match status" value="1"/>
</dbReference>
<dbReference type="RefSeq" id="XP_002735378.2">
    <property type="nucleotide sequence ID" value="XM_002735332.2"/>
</dbReference>
<gene>
    <name evidence="5" type="primary">LOC100373621</name>
</gene>
<sequence>MATNVLKMWSRPFVEVVGTLKRFQATGVYQARKLATYSTNAATQKLAQQTESGTVKIQDPLQHPDYFDVHKLFTLQDLFRANVHVGHKTGLLNVHMRKYIFGVRQKICIIDLDKTVKHLQIALNFASHIAYRKGSILFINRSLQFTHLVEKTAKECGEFAQTRRWQGGCFTNSLVQYGPEVKLPDLVVFLNTQNNVFQEHAAVRDSAKMNIPTIGIVDTNCNPNLITYPVPGNDDTPDAMELYCRLFKNAILKAKQMRKEFDDHDNVM</sequence>
<dbReference type="SUPFAM" id="SSF52313">
    <property type="entry name" value="Ribosomal protein S2"/>
    <property type="match status" value="1"/>
</dbReference>
<dbReference type="NCBIfam" id="TIGR01011">
    <property type="entry name" value="rpsB_bact"/>
    <property type="match status" value="1"/>
</dbReference>
<evidence type="ECO:0000256" key="3">
    <source>
        <dbReference type="ARBA" id="ARBA00023274"/>
    </source>
</evidence>
<protein>
    <submittedName>
        <fullName evidence="5">28S ribosomal protein S2, mitochondrial-like</fullName>
    </submittedName>
</protein>
<reference evidence="5" key="1">
    <citation type="submission" date="2025-08" db="UniProtKB">
        <authorList>
            <consortium name="RefSeq"/>
        </authorList>
    </citation>
    <scope>IDENTIFICATION</scope>
    <source>
        <tissue evidence="5">Testes</tissue>
    </source>
</reference>
<evidence type="ECO:0000313" key="5">
    <source>
        <dbReference type="RefSeq" id="XP_002735378.2"/>
    </source>
</evidence>
<dbReference type="InterPro" id="IPR001865">
    <property type="entry name" value="Ribosomal_uS2"/>
</dbReference>
<keyword evidence="3" id="KW-0687">Ribonucleoprotein</keyword>
<dbReference type="Pfam" id="PF00318">
    <property type="entry name" value="Ribosomal_S2"/>
    <property type="match status" value="2"/>
</dbReference>
<dbReference type="Proteomes" id="UP000694865">
    <property type="component" value="Unplaced"/>
</dbReference>
<keyword evidence="4" id="KW-1185">Reference proteome</keyword>
<dbReference type="PROSITE" id="PS00962">
    <property type="entry name" value="RIBOSOMAL_S2_1"/>
    <property type="match status" value="1"/>
</dbReference>
<keyword evidence="2" id="KW-0689">Ribosomal protein</keyword>
<evidence type="ECO:0000256" key="2">
    <source>
        <dbReference type="ARBA" id="ARBA00022980"/>
    </source>
</evidence>
<comment type="similarity">
    <text evidence="1">Belongs to the universal ribosomal protein uS2 family.</text>
</comment>
<organism evidence="4 5">
    <name type="scientific">Saccoglossus kowalevskii</name>
    <name type="common">Acorn worm</name>
    <dbReference type="NCBI Taxonomy" id="10224"/>
    <lineage>
        <taxon>Eukaryota</taxon>
        <taxon>Metazoa</taxon>
        <taxon>Hemichordata</taxon>
        <taxon>Enteropneusta</taxon>
        <taxon>Harrimaniidae</taxon>
        <taxon>Saccoglossus</taxon>
    </lineage>
</organism>
<dbReference type="PRINTS" id="PR00395">
    <property type="entry name" value="RIBOSOMALS2"/>
</dbReference>
<dbReference type="PANTHER" id="PTHR12534">
    <property type="entry name" value="30S RIBOSOMAL PROTEIN S2 PROKARYOTIC AND ORGANELLAR"/>
    <property type="match status" value="1"/>
</dbReference>